<accession>A0A336K620</accession>
<dbReference type="EMBL" id="UFQS01000142">
    <property type="protein sequence ID" value="SSX00436.1"/>
    <property type="molecule type" value="Genomic_DNA"/>
</dbReference>
<protein>
    <submittedName>
        <fullName evidence="1">CSON002587 protein</fullName>
    </submittedName>
</protein>
<name>A0A336K620_CULSO</name>
<evidence type="ECO:0000313" key="1">
    <source>
        <dbReference type="EMBL" id="SSX00436.1"/>
    </source>
</evidence>
<reference evidence="2" key="2">
    <citation type="submission" date="2018-07" db="EMBL/GenBank/DDBJ databases">
        <authorList>
            <person name="Quirk P.G."/>
            <person name="Krulwich T.A."/>
        </authorList>
    </citation>
    <scope>NUCLEOTIDE SEQUENCE</scope>
</reference>
<dbReference type="AlphaFoldDB" id="A0A336K620"/>
<organism evidence="1">
    <name type="scientific">Culicoides sonorensis</name>
    <name type="common">Biting midge</name>
    <dbReference type="NCBI Taxonomy" id="179676"/>
    <lineage>
        <taxon>Eukaryota</taxon>
        <taxon>Metazoa</taxon>
        <taxon>Ecdysozoa</taxon>
        <taxon>Arthropoda</taxon>
        <taxon>Hexapoda</taxon>
        <taxon>Insecta</taxon>
        <taxon>Pterygota</taxon>
        <taxon>Neoptera</taxon>
        <taxon>Endopterygota</taxon>
        <taxon>Diptera</taxon>
        <taxon>Nematocera</taxon>
        <taxon>Chironomoidea</taxon>
        <taxon>Ceratopogonidae</taxon>
        <taxon>Ceratopogoninae</taxon>
        <taxon>Culicoides</taxon>
        <taxon>Monoculicoides</taxon>
    </lineage>
</organism>
<proteinExistence type="predicted"/>
<sequence length="28" mass="3290">MGWGTENTLFQRKNQKFAERMVSSRSIS</sequence>
<reference evidence="1" key="1">
    <citation type="submission" date="2018-04" db="EMBL/GenBank/DDBJ databases">
        <authorList>
            <person name="Go L.Y."/>
            <person name="Mitchell J.A."/>
        </authorList>
    </citation>
    <scope>NUCLEOTIDE SEQUENCE</scope>
    <source>
        <tissue evidence="1">Whole organism</tissue>
    </source>
</reference>
<dbReference type="VEuPathDB" id="VectorBase:CSON002587"/>
<dbReference type="EMBL" id="UFQT01000142">
    <property type="protein sequence ID" value="SSX20816.1"/>
    <property type="molecule type" value="Genomic_DNA"/>
</dbReference>
<gene>
    <name evidence="1" type="primary">CSON002587</name>
</gene>
<evidence type="ECO:0000313" key="2">
    <source>
        <dbReference type="EMBL" id="SSX20816.1"/>
    </source>
</evidence>